<evidence type="ECO:0000313" key="8">
    <source>
        <dbReference type="EMBL" id="KAF2230667.1"/>
    </source>
</evidence>
<dbReference type="InterPro" id="IPR022343">
    <property type="entry name" value="GCR1-cAMP_receptor"/>
</dbReference>
<evidence type="ECO:0000256" key="5">
    <source>
        <dbReference type="SAM" id="MobiDB-lite"/>
    </source>
</evidence>
<dbReference type="SUPFAM" id="SSF81321">
    <property type="entry name" value="Family A G protein-coupled receptor-like"/>
    <property type="match status" value="1"/>
</dbReference>
<dbReference type="OrthoDB" id="18453at2759"/>
<feature type="domain" description="G-protein coupled receptors family 2 profile 2" evidence="7">
    <location>
        <begin position="10"/>
        <end position="193"/>
    </location>
</feature>
<organism evidence="8 9">
    <name type="scientific">Viridothelium virens</name>
    <name type="common">Speckled blister lichen</name>
    <name type="synonym">Trypethelium virens</name>
    <dbReference type="NCBI Taxonomy" id="1048519"/>
    <lineage>
        <taxon>Eukaryota</taxon>
        <taxon>Fungi</taxon>
        <taxon>Dikarya</taxon>
        <taxon>Ascomycota</taxon>
        <taxon>Pezizomycotina</taxon>
        <taxon>Dothideomycetes</taxon>
        <taxon>Dothideomycetes incertae sedis</taxon>
        <taxon>Trypetheliales</taxon>
        <taxon>Trypetheliaceae</taxon>
        <taxon>Viridothelium</taxon>
    </lineage>
</organism>
<proteinExistence type="predicted"/>
<feature type="transmembrane region" description="Helical" evidence="6">
    <location>
        <begin position="451"/>
        <end position="469"/>
    </location>
</feature>
<name>A0A6A6GY83_VIRVR</name>
<comment type="subcellular location">
    <subcellularLocation>
        <location evidence="1">Membrane</location>
        <topology evidence="1">Multi-pass membrane protein</topology>
    </subcellularLocation>
</comment>
<dbReference type="PANTHER" id="PTHR23112:SF0">
    <property type="entry name" value="TRANSMEMBRANE PROTEIN 116"/>
    <property type="match status" value="1"/>
</dbReference>
<keyword evidence="3 6" id="KW-1133">Transmembrane helix</keyword>
<feature type="region of interest" description="Disordered" evidence="5">
    <location>
        <begin position="255"/>
        <end position="321"/>
    </location>
</feature>
<feature type="transmembrane region" description="Helical" evidence="6">
    <location>
        <begin position="167"/>
        <end position="187"/>
    </location>
</feature>
<evidence type="ECO:0000256" key="1">
    <source>
        <dbReference type="ARBA" id="ARBA00004141"/>
    </source>
</evidence>
<protein>
    <recommendedName>
        <fullName evidence="7">G-protein coupled receptors family 2 profile 2 domain-containing protein</fullName>
    </recommendedName>
</protein>
<dbReference type="PRINTS" id="PR02001">
    <property type="entry name" value="GCR1CAMPR"/>
</dbReference>
<evidence type="ECO:0000256" key="3">
    <source>
        <dbReference type="ARBA" id="ARBA00022989"/>
    </source>
</evidence>
<evidence type="ECO:0000256" key="2">
    <source>
        <dbReference type="ARBA" id="ARBA00022692"/>
    </source>
</evidence>
<accession>A0A6A6GY83</accession>
<feature type="transmembrane region" description="Helical" evidence="6">
    <location>
        <begin position="120"/>
        <end position="139"/>
    </location>
</feature>
<dbReference type="Gene3D" id="1.20.1070.10">
    <property type="entry name" value="Rhodopsin 7-helix transmembrane proteins"/>
    <property type="match status" value="1"/>
</dbReference>
<gene>
    <name evidence="8" type="ORF">EV356DRAFT_536155</name>
</gene>
<dbReference type="PANTHER" id="PTHR23112">
    <property type="entry name" value="G PROTEIN-COUPLED RECEPTOR 157-RELATED"/>
    <property type="match status" value="1"/>
</dbReference>
<dbReference type="GO" id="GO:0004930">
    <property type="term" value="F:G protein-coupled receptor activity"/>
    <property type="evidence" value="ECO:0007669"/>
    <property type="project" value="TreeGrafter"/>
</dbReference>
<dbReference type="Pfam" id="PF05462">
    <property type="entry name" value="Dicty_CAR"/>
    <property type="match status" value="1"/>
</dbReference>
<evidence type="ECO:0000259" key="7">
    <source>
        <dbReference type="PROSITE" id="PS50261"/>
    </source>
</evidence>
<dbReference type="GO" id="GO:0007189">
    <property type="term" value="P:adenylate cyclase-activating G protein-coupled receptor signaling pathway"/>
    <property type="evidence" value="ECO:0007669"/>
    <property type="project" value="TreeGrafter"/>
</dbReference>
<sequence length="511" mass="56850">MFSHGQLLAIEAIERIMSVVSLCGALFIICSFLLFRRIRKPINRLVFYATFGNLLTNVATLVSTSGIHAGNSSALCIFQGFFIQMLMPADAFWTFCMALNVYLTFFRGYTANDLRRLEKWYFLGCYGVPFIPALVYLVVQSAGGPKNIYGNAMIWCWVSLDYDWMRIAFFYAPVWFIITIILTIYVATGREIFIRRAALREFEHQTTDDLYVKDTKPLPSAPSIGSSKSEHGFGAVTKVTEIQVTSEPIKLEVFNPLTTTRNEASPPGPVEPDYDNDRLSFSSQQRLSGPSTPPTSKPQFWWSKTSGSEKPDPFTNPIHDHGMNTNVVTMVTADAPTIKRSPSLKVIQTSASPTALSTPEPRSPVSPLAPNHPDGRVSTFSNASLARPHTAGSEHVRRRLTASQSANKAALSYYKVALLMFVALSVVWIPSTINRLYSLVVPEKQSFPLNFLAAGVLPMQGAWNAAVFLDTSWTELKKGVRELREGKTQGRKGSVFSDLDTDNGGWRRWKG</sequence>
<evidence type="ECO:0000256" key="6">
    <source>
        <dbReference type="SAM" id="Phobius"/>
    </source>
</evidence>
<dbReference type="InterPro" id="IPR017981">
    <property type="entry name" value="GPCR_2-like_7TM"/>
</dbReference>
<dbReference type="EMBL" id="ML991837">
    <property type="protein sequence ID" value="KAF2230667.1"/>
    <property type="molecule type" value="Genomic_DNA"/>
</dbReference>
<dbReference type="PROSITE" id="PS50261">
    <property type="entry name" value="G_PROTEIN_RECEP_F2_4"/>
    <property type="match status" value="1"/>
</dbReference>
<keyword evidence="4 6" id="KW-0472">Membrane</keyword>
<feature type="transmembrane region" description="Helical" evidence="6">
    <location>
        <begin position="413"/>
        <end position="431"/>
    </location>
</feature>
<reference evidence="8" key="1">
    <citation type="journal article" date="2020" name="Stud. Mycol.">
        <title>101 Dothideomycetes genomes: a test case for predicting lifestyles and emergence of pathogens.</title>
        <authorList>
            <person name="Haridas S."/>
            <person name="Albert R."/>
            <person name="Binder M."/>
            <person name="Bloem J."/>
            <person name="Labutti K."/>
            <person name="Salamov A."/>
            <person name="Andreopoulos B."/>
            <person name="Baker S."/>
            <person name="Barry K."/>
            <person name="Bills G."/>
            <person name="Bluhm B."/>
            <person name="Cannon C."/>
            <person name="Castanera R."/>
            <person name="Culley D."/>
            <person name="Daum C."/>
            <person name="Ezra D."/>
            <person name="Gonzalez J."/>
            <person name="Henrissat B."/>
            <person name="Kuo A."/>
            <person name="Liang C."/>
            <person name="Lipzen A."/>
            <person name="Lutzoni F."/>
            <person name="Magnuson J."/>
            <person name="Mondo S."/>
            <person name="Nolan M."/>
            <person name="Ohm R."/>
            <person name="Pangilinan J."/>
            <person name="Park H.-J."/>
            <person name="Ramirez L."/>
            <person name="Alfaro M."/>
            <person name="Sun H."/>
            <person name="Tritt A."/>
            <person name="Yoshinaga Y."/>
            <person name="Zwiers L.-H."/>
            <person name="Turgeon B."/>
            <person name="Goodwin S."/>
            <person name="Spatafora J."/>
            <person name="Crous P."/>
            <person name="Grigoriev I."/>
        </authorList>
    </citation>
    <scope>NUCLEOTIDE SEQUENCE</scope>
    <source>
        <strain evidence="8">Tuck. ex Michener</strain>
    </source>
</reference>
<keyword evidence="9" id="KW-1185">Reference proteome</keyword>
<feature type="region of interest" description="Disordered" evidence="5">
    <location>
        <begin position="350"/>
        <end position="371"/>
    </location>
</feature>
<feature type="transmembrane region" description="Helical" evidence="6">
    <location>
        <begin position="16"/>
        <end position="35"/>
    </location>
</feature>
<keyword evidence="2 6" id="KW-0812">Transmembrane</keyword>
<dbReference type="GO" id="GO:0005886">
    <property type="term" value="C:plasma membrane"/>
    <property type="evidence" value="ECO:0007669"/>
    <property type="project" value="TreeGrafter"/>
</dbReference>
<feature type="compositionally biased region" description="Basic and acidic residues" evidence="5">
    <location>
        <begin position="307"/>
        <end position="321"/>
    </location>
</feature>
<evidence type="ECO:0000256" key="4">
    <source>
        <dbReference type="ARBA" id="ARBA00023136"/>
    </source>
</evidence>
<dbReference type="AlphaFoldDB" id="A0A6A6GY83"/>
<dbReference type="Proteomes" id="UP000800092">
    <property type="component" value="Unassembled WGS sequence"/>
</dbReference>
<dbReference type="GO" id="GO:0007166">
    <property type="term" value="P:cell surface receptor signaling pathway"/>
    <property type="evidence" value="ECO:0007669"/>
    <property type="project" value="InterPro"/>
</dbReference>
<feature type="transmembrane region" description="Helical" evidence="6">
    <location>
        <begin position="47"/>
        <end position="71"/>
    </location>
</feature>
<evidence type="ECO:0000313" key="9">
    <source>
        <dbReference type="Proteomes" id="UP000800092"/>
    </source>
</evidence>
<feature type="transmembrane region" description="Helical" evidence="6">
    <location>
        <begin position="91"/>
        <end position="108"/>
    </location>
</feature>
<feature type="compositionally biased region" description="Polar residues" evidence="5">
    <location>
        <begin position="279"/>
        <end position="290"/>
    </location>
</feature>